<gene>
    <name evidence="18" type="ORF">ERJ67_11630</name>
</gene>
<dbReference type="GO" id="GO:0031470">
    <property type="term" value="C:carboxysome"/>
    <property type="evidence" value="ECO:0007669"/>
    <property type="project" value="UniProtKB-SubCell"/>
</dbReference>
<comment type="similarity">
    <text evidence="9">Belongs to the beta-class carbonic anhydrase family. CsoSCA subfamily.</text>
</comment>
<comment type="subcellular location">
    <subcellularLocation>
        <location evidence="7">Carboxysome</location>
    </subcellularLocation>
</comment>
<evidence type="ECO:0000256" key="8">
    <source>
        <dbReference type="ARBA" id="ARBA00023669"/>
    </source>
</evidence>
<dbReference type="InterPro" id="IPR048539">
    <property type="entry name" value="CsoSCA_cat"/>
</dbReference>
<evidence type="ECO:0000256" key="6">
    <source>
        <dbReference type="ARBA" id="ARBA00023300"/>
    </source>
</evidence>
<dbReference type="Gene3D" id="1.20.120.1310">
    <property type="entry name" value="Carboxysome Shell Carbonic Anhydrase, N-terminal helical domain"/>
    <property type="match status" value="1"/>
</dbReference>
<name>A0A524RKD7_9CHRO</name>
<evidence type="ECO:0000256" key="7">
    <source>
        <dbReference type="ARBA" id="ARBA00023587"/>
    </source>
</evidence>
<feature type="region of interest" description="Disordered" evidence="14">
    <location>
        <begin position="1"/>
        <end position="108"/>
    </location>
</feature>
<dbReference type="GO" id="GO:0015977">
    <property type="term" value="P:carbon fixation"/>
    <property type="evidence" value="ECO:0007669"/>
    <property type="project" value="UniProtKB-UniRule"/>
</dbReference>
<dbReference type="AlphaFoldDB" id="A0A524RKD7"/>
<dbReference type="NCBIfam" id="TIGR02701">
    <property type="entry name" value="shell_carb_anhy"/>
    <property type="match status" value="1"/>
</dbReference>
<evidence type="ECO:0000256" key="12">
    <source>
        <dbReference type="ARBA" id="ARBA00048348"/>
    </source>
</evidence>
<dbReference type="Pfam" id="PF20686">
    <property type="entry name" value="CsoSCA_cat"/>
    <property type="match status" value="1"/>
</dbReference>
<organism evidence="18 19">
    <name type="scientific">Aphanocapsa feldmannii 277cV</name>
    <dbReference type="NCBI Taxonomy" id="2507553"/>
    <lineage>
        <taxon>Bacteria</taxon>
        <taxon>Bacillati</taxon>
        <taxon>Cyanobacteriota</taxon>
        <taxon>Cyanophyceae</taxon>
        <taxon>Oscillatoriophycideae</taxon>
        <taxon>Chroococcales</taxon>
        <taxon>Microcystaceae</taxon>
        <taxon>Aphanocapsa</taxon>
    </lineage>
</organism>
<evidence type="ECO:0000256" key="9">
    <source>
        <dbReference type="ARBA" id="ARBA00024021"/>
    </source>
</evidence>
<dbReference type="EC" id="4.2.1.1" evidence="2 13"/>
<keyword evidence="8" id="KW-1282">Carboxysome</keyword>
<feature type="domain" description="Carboxysome Shell Carbonic Anhydrase N-terminal" evidence="17">
    <location>
        <begin position="139"/>
        <end position="231"/>
    </location>
</feature>
<dbReference type="InterPro" id="IPR048620">
    <property type="entry name" value="CsoSCA_C"/>
</dbReference>
<feature type="domain" description="Carboxysome Shell Carbonic Anhydrase catalytic" evidence="16">
    <location>
        <begin position="244"/>
        <end position="474"/>
    </location>
</feature>
<evidence type="ECO:0000256" key="4">
    <source>
        <dbReference type="ARBA" id="ARBA00022833"/>
    </source>
</evidence>
<dbReference type="Gene3D" id="3.30.1330.140">
    <property type="entry name" value="Carboxysome Shell Carbonic Anhydrase, C-terminal domain"/>
    <property type="match status" value="1"/>
</dbReference>
<dbReference type="InterPro" id="IPR043065">
    <property type="entry name" value="CsoSCA_N_sf"/>
</dbReference>
<comment type="cofactor">
    <cofactor evidence="1">
        <name>Zn(2+)</name>
        <dbReference type="ChEBI" id="CHEBI:29105"/>
    </cofactor>
</comment>
<sequence>MAPRRRPDRTDGQTPYGGVESLAARQAESGDSTTPPSDRRAAARAAAASARTAAGGRTSPSRQRPRPDWRKAIRAQSRSSADSSAAESSAQARPKGHPEATAAPASVDAAAAVSTRQATAPFPGASLASTIRSLDGQLHPLTDQQANERLCRYERDVKGAFDRIVPLLKRLSALQHEDDFTATAQSLARKTLGFELPEPILEKAWVSQLDMGTLFAWCVFETYQKVSEDFFVHDPLQGRDGGAFDSFLRDCGYHLLDITPCADGRLAHTISYALRIPFSSVRRRSHAGALFSIEDTVDRWVRTEHSRHREGVPNGADAPTHYLKGVIYHFSSLDPLHQGCAAHDSDDARAARCGHDRLAAFQQAIENAFCCGASVDLLLMGIDTDTDAIRVHVPEAGGQVDLNRWLDARDVYEATRGLTAEQARTRIAALVEQSAPGPVGEGMVRLISRLIEHNISQIDYVRQFHGGAYADAGHAERFIGVGIGFKEVHLRNLTYFTHLDSVEVGAADLDVGIRIFRGLNVSRGLPVPIVVRFDYSSRVPGARERAIDSCHRVDGAIRSRYASLFEQEKIHILLTVRDRVNHTPAEAVGSSLAIAAPGGH</sequence>
<dbReference type="InterPro" id="IPR048619">
    <property type="entry name" value="CsoSCA_N"/>
</dbReference>
<evidence type="ECO:0000259" key="15">
    <source>
        <dbReference type="Pfam" id="PF08936"/>
    </source>
</evidence>
<dbReference type="InterPro" id="IPR014074">
    <property type="entry name" value="Carboxysome_shell_carb_anhy"/>
</dbReference>
<dbReference type="InterPro" id="IPR043066">
    <property type="entry name" value="CsoSCA_C_sf"/>
</dbReference>
<evidence type="ECO:0000256" key="14">
    <source>
        <dbReference type="SAM" id="MobiDB-lite"/>
    </source>
</evidence>
<evidence type="ECO:0000256" key="10">
    <source>
        <dbReference type="ARBA" id="ARBA00024121"/>
    </source>
</evidence>
<dbReference type="Pfam" id="PF08936">
    <property type="entry name" value="CsoSCA_C"/>
    <property type="match status" value="1"/>
</dbReference>
<dbReference type="Pfam" id="PF20687">
    <property type="entry name" value="CsoSCA_N"/>
    <property type="match status" value="1"/>
</dbReference>
<accession>A0A524RKD7</accession>
<keyword evidence="3" id="KW-0479">Metal-binding</keyword>
<evidence type="ECO:0000256" key="11">
    <source>
        <dbReference type="ARBA" id="ARBA00024446"/>
    </source>
</evidence>
<evidence type="ECO:0000259" key="17">
    <source>
        <dbReference type="Pfam" id="PF20687"/>
    </source>
</evidence>
<evidence type="ECO:0000256" key="3">
    <source>
        <dbReference type="ARBA" id="ARBA00022723"/>
    </source>
</evidence>
<evidence type="ECO:0000256" key="2">
    <source>
        <dbReference type="ARBA" id="ARBA00012925"/>
    </source>
</evidence>
<reference evidence="18 19" key="1">
    <citation type="journal article" date="2019" name="mSystems">
        <title>Life at home and on the roam: Genomic adaptions reflect the dual lifestyle of an intracellular, facultative symbiont.</title>
        <authorList>
            <person name="Burgsdorf I."/>
        </authorList>
    </citation>
    <scope>NUCLEOTIDE SEQUENCE [LARGE SCALE GENOMIC DNA]</scope>
    <source>
        <strain evidence="18">277cV</strain>
    </source>
</reference>
<dbReference type="Proteomes" id="UP000317990">
    <property type="component" value="Unassembled WGS sequence"/>
</dbReference>
<keyword evidence="6" id="KW-0120">Carbon dioxide fixation</keyword>
<protein>
    <recommendedName>
        <fullName evidence="10 13">Carboxysome shell carbonic anhydrase</fullName>
        <ecNumber evidence="2 13">4.2.1.1</ecNumber>
    </recommendedName>
</protein>
<evidence type="ECO:0000256" key="5">
    <source>
        <dbReference type="ARBA" id="ARBA00023239"/>
    </source>
</evidence>
<keyword evidence="5" id="KW-0456">Lyase</keyword>
<evidence type="ECO:0000259" key="16">
    <source>
        <dbReference type="Pfam" id="PF20686"/>
    </source>
</evidence>
<comment type="catalytic activity">
    <reaction evidence="12">
        <text>hydrogencarbonate + H(+) = CO2 + H2O</text>
        <dbReference type="Rhea" id="RHEA:10748"/>
        <dbReference type="ChEBI" id="CHEBI:15377"/>
        <dbReference type="ChEBI" id="CHEBI:15378"/>
        <dbReference type="ChEBI" id="CHEBI:16526"/>
        <dbReference type="ChEBI" id="CHEBI:17544"/>
        <dbReference type="EC" id="4.2.1.1"/>
    </reaction>
</comment>
<evidence type="ECO:0000313" key="18">
    <source>
        <dbReference type="EMBL" id="TGG89964.1"/>
    </source>
</evidence>
<evidence type="ECO:0000256" key="13">
    <source>
        <dbReference type="NCBIfam" id="TIGR02701"/>
    </source>
</evidence>
<dbReference type="GO" id="GO:0004089">
    <property type="term" value="F:carbonate dehydratase activity"/>
    <property type="evidence" value="ECO:0007669"/>
    <property type="project" value="UniProtKB-UniRule"/>
</dbReference>
<evidence type="ECO:0000256" key="1">
    <source>
        <dbReference type="ARBA" id="ARBA00001947"/>
    </source>
</evidence>
<dbReference type="EMBL" id="SRMO01000100">
    <property type="protein sequence ID" value="TGG89964.1"/>
    <property type="molecule type" value="Genomic_DNA"/>
</dbReference>
<proteinExistence type="inferred from homology"/>
<dbReference type="GO" id="GO:0046872">
    <property type="term" value="F:metal ion binding"/>
    <property type="evidence" value="ECO:0007669"/>
    <property type="project" value="UniProtKB-KW"/>
</dbReference>
<feature type="compositionally biased region" description="Low complexity" evidence="14">
    <location>
        <begin position="43"/>
        <end position="59"/>
    </location>
</feature>
<feature type="domain" description="Carboxysome Shell Carbonic Anhydrase C-terminal" evidence="15">
    <location>
        <begin position="475"/>
        <end position="591"/>
    </location>
</feature>
<comment type="caution">
    <text evidence="18">The sequence shown here is derived from an EMBL/GenBank/DDBJ whole genome shotgun (WGS) entry which is preliminary data.</text>
</comment>
<evidence type="ECO:0000313" key="19">
    <source>
        <dbReference type="Proteomes" id="UP000317990"/>
    </source>
</evidence>
<feature type="compositionally biased region" description="Low complexity" evidence="14">
    <location>
        <begin position="74"/>
        <end position="93"/>
    </location>
</feature>
<keyword evidence="11" id="KW-1283">Bacterial microcompartment</keyword>
<keyword evidence="4" id="KW-0862">Zinc</keyword>